<evidence type="ECO:0000313" key="4">
    <source>
        <dbReference type="Proteomes" id="UP001378960"/>
    </source>
</evidence>
<gene>
    <name evidence="3" type="ORF">DAPK24_011970</name>
</gene>
<evidence type="ECO:0000256" key="1">
    <source>
        <dbReference type="ARBA" id="ARBA00022574"/>
    </source>
</evidence>
<dbReference type="SUPFAM" id="SSF50978">
    <property type="entry name" value="WD40 repeat-like"/>
    <property type="match status" value="1"/>
</dbReference>
<dbReference type="EMBL" id="BTGB01000001">
    <property type="protein sequence ID" value="GMM44622.1"/>
    <property type="molecule type" value="Genomic_DNA"/>
</dbReference>
<proteinExistence type="predicted"/>
<dbReference type="Gene3D" id="2.130.10.10">
    <property type="entry name" value="YVTN repeat-like/Quinoprotein amine dehydrogenase"/>
    <property type="match status" value="1"/>
</dbReference>
<dbReference type="PANTHER" id="PTHR14107">
    <property type="entry name" value="WD REPEAT PROTEIN"/>
    <property type="match status" value="1"/>
</dbReference>
<evidence type="ECO:0000256" key="2">
    <source>
        <dbReference type="ARBA" id="ARBA00022737"/>
    </source>
</evidence>
<protein>
    <recommendedName>
        <fullName evidence="5">WD40 repeat-like protein</fullName>
    </recommendedName>
</protein>
<sequence length="715" mass="80373">MYVPLDISRYTQKPVIFAQLLATNIYPTQTTDPNIIYNVNSEEFKFTHLDQLYEPDYALRIARTPLSPNDPSTYAALSKFTEYNLRKFHSSSGALGFNQLDKPPLSVPKELIASHSDGKTEISLIGSMLNPLVADCFNPVHLIPGCVSTIVRFKSYKNDSPNDNNNTFGNKIFGKSKNNNKTTVISNPSSNLRLPKNNLTRNSSTFVERYNTCDGYVRKLNNSKELLVSAHGRIINIININDTPKDVDVEPPCVRIVISNSVITCVATFQSENSKGEKDLDILFGFATGDILWFNPFKMKYTRWNKNGKLKSAILTSIQWSKCGNYAFAGFEDGELIIFDRNFEDSEFEYQPKLVHNQKYMKVYKSLKTKSNSSSLLAHYKFTKSAITSIKVHPVYDNIVVLTSDDGFVRILDLLTESLTDITPIFYGGALVSEFTPDGRFLLVGGEDDLVSAFEFFSSNRFSSSVKNDQGLIKLVSRLQGAKSWVRDIQICKQGSNASLNYTICTSGDDGYVRFYEFQPRSLRKGKKMHSNPTSYLGSPRYQMNRALSSTSIDPSLDSKRKDYFNKSSNTLNSMNLTNSKRSLMGMINQDIPSPQVKEPQSQVPNIQQLKLNDGFQPSLSTSITYDKDVKKAALISKNYFFAKINISPKKVLLHESVSDGPFIHSSSGSTTIRSILPVSEKNVNLGRIYGTYLNDNCLWAFMSGGDLIRWKHTV</sequence>
<organism evidence="3 4">
    <name type="scientific">Pichia kluyveri</name>
    <name type="common">Yeast</name>
    <dbReference type="NCBI Taxonomy" id="36015"/>
    <lineage>
        <taxon>Eukaryota</taxon>
        <taxon>Fungi</taxon>
        <taxon>Dikarya</taxon>
        <taxon>Ascomycota</taxon>
        <taxon>Saccharomycotina</taxon>
        <taxon>Pichiomycetes</taxon>
        <taxon>Pichiales</taxon>
        <taxon>Pichiaceae</taxon>
        <taxon>Pichia</taxon>
    </lineage>
</organism>
<dbReference type="AlphaFoldDB" id="A0AAV5R0Q1"/>
<dbReference type="GO" id="GO:0051286">
    <property type="term" value="C:cell tip"/>
    <property type="evidence" value="ECO:0007669"/>
    <property type="project" value="TreeGrafter"/>
</dbReference>
<dbReference type="SMART" id="SM00320">
    <property type="entry name" value="WD40"/>
    <property type="match status" value="4"/>
</dbReference>
<dbReference type="GO" id="GO:0045013">
    <property type="term" value="P:carbon catabolite repression of transcription"/>
    <property type="evidence" value="ECO:0007669"/>
    <property type="project" value="TreeGrafter"/>
</dbReference>
<dbReference type="Proteomes" id="UP001378960">
    <property type="component" value="Unassembled WGS sequence"/>
</dbReference>
<dbReference type="InterPro" id="IPR036322">
    <property type="entry name" value="WD40_repeat_dom_sf"/>
</dbReference>
<dbReference type="InterPro" id="IPR001680">
    <property type="entry name" value="WD40_rpt"/>
</dbReference>
<keyword evidence="2" id="KW-0677">Repeat</keyword>
<dbReference type="PANTHER" id="PTHR14107:SF16">
    <property type="entry name" value="AT02583P"/>
    <property type="match status" value="1"/>
</dbReference>
<dbReference type="GO" id="GO:0032153">
    <property type="term" value="C:cell division site"/>
    <property type="evidence" value="ECO:0007669"/>
    <property type="project" value="TreeGrafter"/>
</dbReference>
<dbReference type="InterPro" id="IPR051362">
    <property type="entry name" value="WD_repeat_creC_regulators"/>
</dbReference>
<dbReference type="GO" id="GO:0005634">
    <property type="term" value="C:nucleus"/>
    <property type="evidence" value="ECO:0007669"/>
    <property type="project" value="TreeGrafter"/>
</dbReference>
<evidence type="ECO:0008006" key="5">
    <source>
        <dbReference type="Google" id="ProtNLM"/>
    </source>
</evidence>
<name>A0AAV5R0Q1_PICKL</name>
<evidence type="ECO:0000313" key="3">
    <source>
        <dbReference type="EMBL" id="GMM44622.1"/>
    </source>
</evidence>
<reference evidence="3 4" key="1">
    <citation type="journal article" date="2023" name="Elife">
        <title>Identification of key yeast species and microbe-microbe interactions impacting larval growth of Drosophila in the wild.</title>
        <authorList>
            <person name="Mure A."/>
            <person name="Sugiura Y."/>
            <person name="Maeda R."/>
            <person name="Honda K."/>
            <person name="Sakurai N."/>
            <person name="Takahashi Y."/>
            <person name="Watada M."/>
            <person name="Katoh T."/>
            <person name="Gotoh A."/>
            <person name="Gotoh Y."/>
            <person name="Taniguchi I."/>
            <person name="Nakamura K."/>
            <person name="Hayashi T."/>
            <person name="Katayama T."/>
            <person name="Uemura T."/>
            <person name="Hattori Y."/>
        </authorList>
    </citation>
    <scope>NUCLEOTIDE SEQUENCE [LARGE SCALE GENOMIC DNA]</scope>
    <source>
        <strain evidence="3 4">PK-24</strain>
    </source>
</reference>
<keyword evidence="1" id="KW-0853">WD repeat</keyword>
<accession>A0AAV5R0Q1</accession>
<keyword evidence="4" id="KW-1185">Reference proteome</keyword>
<comment type="caution">
    <text evidence="3">The sequence shown here is derived from an EMBL/GenBank/DDBJ whole genome shotgun (WGS) entry which is preliminary data.</text>
</comment>
<dbReference type="InterPro" id="IPR015943">
    <property type="entry name" value="WD40/YVTN_repeat-like_dom_sf"/>
</dbReference>